<organism evidence="2 3">
    <name type="scientific">Passalora fulva</name>
    <name type="common">Tomato leaf mold</name>
    <name type="synonym">Cladosporium fulvum</name>
    <dbReference type="NCBI Taxonomy" id="5499"/>
    <lineage>
        <taxon>Eukaryota</taxon>
        <taxon>Fungi</taxon>
        <taxon>Dikarya</taxon>
        <taxon>Ascomycota</taxon>
        <taxon>Pezizomycotina</taxon>
        <taxon>Dothideomycetes</taxon>
        <taxon>Dothideomycetidae</taxon>
        <taxon>Mycosphaerellales</taxon>
        <taxon>Mycosphaerellaceae</taxon>
        <taxon>Fulvia</taxon>
    </lineage>
</organism>
<feature type="compositionally biased region" description="Basic and acidic residues" evidence="1">
    <location>
        <begin position="65"/>
        <end position="75"/>
    </location>
</feature>
<evidence type="ECO:0000313" key="2">
    <source>
        <dbReference type="EMBL" id="UJO14699.1"/>
    </source>
</evidence>
<reference evidence="2" key="2">
    <citation type="journal article" date="2022" name="Microb. Genom.">
        <title>A chromosome-scale genome assembly of the tomato pathogen Cladosporium fulvum reveals a compartmentalized genome architecture and the presence of a dispensable chromosome.</title>
        <authorList>
            <person name="Zaccaron A.Z."/>
            <person name="Chen L.H."/>
            <person name="Samaras A."/>
            <person name="Stergiopoulos I."/>
        </authorList>
    </citation>
    <scope>NUCLEOTIDE SEQUENCE</scope>
    <source>
        <strain evidence="2">Race5_Kim</strain>
    </source>
</reference>
<proteinExistence type="predicted"/>
<dbReference type="Proteomes" id="UP000756132">
    <property type="component" value="Chromosome 3"/>
</dbReference>
<name>A0A9Q8P680_PASFU</name>
<gene>
    <name evidence="2" type="ORF">CLAFUR5_08453</name>
</gene>
<dbReference type="EMBL" id="CP090165">
    <property type="protein sequence ID" value="UJO14699.1"/>
    <property type="molecule type" value="Genomic_DNA"/>
</dbReference>
<dbReference type="GeneID" id="71988331"/>
<protein>
    <submittedName>
        <fullName evidence="2">Uncharacterized protein</fullName>
    </submittedName>
</protein>
<keyword evidence="3" id="KW-1185">Reference proteome</keyword>
<dbReference type="AlphaFoldDB" id="A0A9Q8P680"/>
<sequence length="142" mass="16478">MCVMCQHPRAISRLVPIGGEEICEYCVAGNTDPTQQKKWCILRMHEEHRIQFINDETGDEFDWNCEPHRTDREPDAPATRKSGPRARETAQRGLEELRDLFLRDAPPELPFPPGPMSRQLLETQEAVHPAYWKLIQKWLAAM</sequence>
<dbReference type="KEGG" id="ffu:CLAFUR5_08453"/>
<accession>A0A9Q8P680</accession>
<evidence type="ECO:0000256" key="1">
    <source>
        <dbReference type="SAM" id="MobiDB-lite"/>
    </source>
</evidence>
<reference evidence="2" key="1">
    <citation type="submission" date="2021-12" db="EMBL/GenBank/DDBJ databases">
        <authorList>
            <person name="Zaccaron A."/>
            <person name="Stergiopoulos I."/>
        </authorList>
    </citation>
    <scope>NUCLEOTIDE SEQUENCE</scope>
    <source>
        <strain evidence="2">Race5_Kim</strain>
    </source>
</reference>
<feature type="region of interest" description="Disordered" evidence="1">
    <location>
        <begin position="64"/>
        <end position="90"/>
    </location>
</feature>
<dbReference type="RefSeq" id="XP_047759065.1">
    <property type="nucleotide sequence ID" value="XM_047907601.1"/>
</dbReference>
<evidence type="ECO:0000313" key="3">
    <source>
        <dbReference type="Proteomes" id="UP000756132"/>
    </source>
</evidence>